<organism evidence="1 2">
    <name type="scientific">Meloidogyne enterolobii</name>
    <name type="common">Root-knot nematode worm</name>
    <name type="synonym">Meloidogyne mayaguensis</name>
    <dbReference type="NCBI Taxonomy" id="390850"/>
    <lineage>
        <taxon>Eukaryota</taxon>
        <taxon>Metazoa</taxon>
        <taxon>Ecdysozoa</taxon>
        <taxon>Nematoda</taxon>
        <taxon>Chromadorea</taxon>
        <taxon>Rhabditida</taxon>
        <taxon>Tylenchina</taxon>
        <taxon>Tylenchomorpha</taxon>
        <taxon>Tylenchoidea</taxon>
        <taxon>Meloidogynidae</taxon>
        <taxon>Meloidogyninae</taxon>
        <taxon>Meloidogyne</taxon>
    </lineage>
</organism>
<dbReference type="EMBL" id="CAVMJV010000028">
    <property type="protein sequence ID" value="CAK5075618.1"/>
    <property type="molecule type" value="Genomic_DNA"/>
</dbReference>
<keyword evidence="2" id="KW-1185">Reference proteome</keyword>
<sequence>MTLSSFFKPSSIFYIKFVLFADIYVFLNPQKNIPKFCKGSSVIIHDDKPQEADDPFKIYEEEIHFQEDNEPLTEVEKSSTFEEKDEEKDEGGGGGTDLGVSTYDNVHRETSNGFNEEDIQEEEEQQKRGSHDDVTTK</sequence>
<evidence type="ECO:0000313" key="2">
    <source>
        <dbReference type="Proteomes" id="UP001497535"/>
    </source>
</evidence>
<name>A0ACB0Z9P5_MELEN</name>
<proteinExistence type="predicted"/>
<evidence type="ECO:0000313" key="1">
    <source>
        <dbReference type="EMBL" id="CAK5075618.1"/>
    </source>
</evidence>
<accession>A0ACB0Z9P5</accession>
<gene>
    <name evidence="1" type="ORF">MENTE1834_LOCUS22437</name>
</gene>
<reference evidence="1" key="1">
    <citation type="submission" date="2023-11" db="EMBL/GenBank/DDBJ databases">
        <authorList>
            <person name="Poullet M."/>
        </authorList>
    </citation>
    <scope>NUCLEOTIDE SEQUENCE</scope>
    <source>
        <strain evidence="1">E1834</strain>
    </source>
</reference>
<comment type="caution">
    <text evidence="1">The sequence shown here is derived from an EMBL/GenBank/DDBJ whole genome shotgun (WGS) entry which is preliminary data.</text>
</comment>
<protein>
    <submittedName>
        <fullName evidence="1">Uncharacterized protein</fullName>
    </submittedName>
</protein>
<dbReference type="Proteomes" id="UP001497535">
    <property type="component" value="Unassembled WGS sequence"/>
</dbReference>